<dbReference type="PRINTS" id="PR00720">
    <property type="entry name" value="MAMMALPTPASE"/>
</dbReference>
<dbReference type="InterPro" id="IPR050438">
    <property type="entry name" value="LMW_PTPase"/>
</dbReference>
<dbReference type="EC" id="3.1.3.2" evidence="7"/>
<evidence type="ECO:0000259" key="8">
    <source>
        <dbReference type="SMART" id="SM00226"/>
    </source>
</evidence>
<dbReference type="GO" id="GO:0005737">
    <property type="term" value="C:cytoplasm"/>
    <property type="evidence" value="ECO:0007669"/>
    <property type="project" value="UniProtKB-SubCell"/>
</dbReference>
<evidence type="ECO:0000256" key="2">
    <source>
        <dbReference type="ARBA" id="ARBA00011063"/>
    </source>
</evidence>
<dbReference type="PANTHER" id="PTHR11717">
    <property type="entry name" value="LOW MOLECULAR WEIGHT PROTEIN TYROSINE PHOSPHATASE"/>
    <property type="match status" value="1"/>
</dbReference>
<dbReference type="InterPro" id="IPR023485">
    <property type="entry name" value="Ptyr_pPase"/>
</dbReference>
<organism evidence="9 10">
    <name type="scientific">Glossina pallidipes</name>
    <name type="common">Tsetse fly</name>
    <dbReference type="NCBI Taxonomy" id="7398"/>
    <lineage>
        <taxon>Eukaryota</taxon>
        <taxon>Metazoa</taxon>
        <taxon>Ecdysozoa</taxon>
        <taxon>Arthropoda</taxon>
        <taxon>Hexapoda</taxon>
        <taxon>Insecta</taxon>
        <taxon>Pterygota</taxon>
        <taxon>Neoptera</taxon>
        <taxon>Endopterygota</taxon>
        <taxon>Diptera</taxon>
        <taxon>Brachycera</taxon>
        <taxon>Muscomorpha</taxon>
        <taxon>Hippoboscoidea</taxon>
        <taxon>Glossinidae</taxon>
        <taxon>Glossina</taxon>
    </lineage>
</organism>
<proteinExistence type="inferred from homology"/>
<dbReference type="EC" id="3.1.3.48" evidence="7"/>
<accession>A0A1B0A7S5</accession>
<sequence>MIPIFSEDLSTGNICRSPIAEAVMKQALEREKLHHEWTVDSAGLGGWHSGSLPDGRALSVLKQNGIVYSNRARIITADDFKECDYIFGMDNNNVAELRRLAPENSKAKVELLGDFGLEESNKIIEDPYYLVGEEPFVKVYNQCVLACRAFAERLKKENTNTLS</sequence>
<dbReference type="PANTHER" id="PTHR11717:SF7">
    <property type="entry name" value="LOW MOLECULAR WEIGHT PHOSPHOTYROSINE PROTEIN PHOSPHATASE"/>
    <property type="match status" value="1"/>
</dbReference>
<reference evidence="10" key="1">
    <citation type="submission" date="2014-03" db="EMBL/GenBank/DDBJ databases">
        <authorList>
            <person name="Aksoy S."/>
            <person name="Warren W."/>
            <person name="Wilson R.K."/>
        </authorList>
    </citation>
    <scope>NUCLEOTIDE SEQUENCE [LARGE SCALE GENOMIC DNA]</scope>
    <source>
        <strain evidence="10">IAEA</strain>
    </source>
</reference>
<feature type="domain" description="Phosphotyrosine protein phosphatase I" evidence="8">
    <location>
        <begin position="9"/>
        <end position="153"/>
    </location>
</feature>
<dbReference type="STRING" id="7398.A0A1B0A7S5"/>
<dbReference type="EnsemblMetazoa" id="GPAI036931-RA">
    <property type="protein sequence ID" value="GPAI036931-PA"/>
    <property type="gene ID" value="GPAI036931"/>
</dbReference>
<evidence type="ECO:0000256" key="4">
    <source>
        <dbReference type="ARBA" id="ARBA00022801"/>
    </source>
</evidence>
<dbReference type="Proteomes" id="UP000092445">
    <property type="component" value="Unassembled WGS sequence"/>
</dbReference>
<reference evidence="9" key="2">
    <citation type="submission" date="2020-05" db="UniProtKB">
        <authorList>
            <consortium name="EnsemblMetazoa"/>
        </authorList>
    </citation>
    <scope>IDENTIFICATION</scope>
    <source>
        <strain evidence="9">IAEA</strain>
    </source>
</reference>
<dbReference type="GO" id="GO:0004726">
    <property type="term" value="F:non-membrane spanning protein tyrosine phosphatase activity"/>
    <property type="evidence" value="ECO:0007669"/>
    <property type="project" value="InterPro"/>
</dbReference>
<dbReference type="AlphaFoldDB" id="A0A1B0A7S5"/>
<keyword evidence="4 7" id="KW-0378">Hydrolase</keyword>
<dbReference type="VEuPathDB" id="VectorBase:GPAI036931"/>
<dbReference type="PRINTS" id="PR00719">
    <property type="entry name" value="LMWPTPASE"/>
</dbReference>
<dbReference type="SMART" id="SM00226">
    <property type="entry name" value="LMWPc"/>
    <property type="match status" value="1"/>
</dbReference>
<dbReference type="SUPFAM" id="SSF52788">
    <property type="entry name" value="Phosphotyrosine protein phosphatases I"/>
    <property type="match status" value="1"/>
</dbReference>
<dbReference type="InterPro" id="IPR017867">
    <property type="entry name" value="Tyr_phospatase_low_mol_wt"/>
</dbReference>
<comment type="subcellular location">
    <subcellularLocation>
        <location evidence="1 7">Cytoplasm</location>
    </subcellularLocation>
</comment>
<dbReference type="Pfam" id="PF01451">
    <property type="entry name" value="LMWPc"/>
    <property type="match status" value="1"/>
</dbReference>
<keyword evidence="3 7" id="KW-0963">Cytoplasm</keyword>
<evidence type="ECO:0000256" key="6">
    <source>
        <dbReference type="PIRSR" id="PIRSR617867-1"/>
    </source>
</evidence>
<dbReference type="GO" id="GO:0003993">
    <property type="term" value="F:acid phosphatase activity"/>
    <property type="evidence" value="ECO:0007669"/>
    <property type="project" value="UniProtKB-UniRule"/>
</dbReference>
<keyword evidence="10" id="KW-1185">Reference proteome</keyword>
<feature type="active site" description="Proton donor" evidence="6">
    <location>
        <position position="126"/>
    </location>
</feature>
<evidence type="ECO:0000256" key="3">
    <source>
        <dbReference type="ARBA" id="ARBA00022490"/>
    </source>
</evidence>
<evidence type="ECO:0000256" key="1">
    <source>
        <dbReference type="ARBA" id="ARBA00004496"/>
    </source>
</evidence>
<comment type="similarity">
    <text evidence="2 7">Belongs to the low molecular weight phosphotyrosine protein phosphatase family.</text>
</comment>
<comment type="function">
    <text evidence="7">Acts on tyrosine phosphorylated proteins, low-MW aryl phosphates and natural and synthetic acyl phosphates.</text>
</comment>
<dbReference type="FunFam" id="3.40.50.2300:FF:000105">
    <property type="entry name" value="Low molecular weight phosphotyrosine protein"/>
    <property type="match status" value="1"/>
</dbReference>
<dbReference type="Gene3D" id="3.40.50.2300">
    <property type="match status" value="1"/>
</dbReference>
<dbReference type="InterPro" id="IPR002115">
    <property type="entry name" value="Tyr_Pase_low_mol_wt_mml"/>
</dbReference>
<feature type="active site" evidence="6">
    <location>
        <position position="16"/>
    </location>
</feature>
<keyword evidence="5 7" id="KW-0904">Protein phosphatase</keyword>
<evidence type="ECO:0000256" key="7">
    <source>
        <dbReference type="RuleBase" id="RU368115"/>
    </source>
</evidence>
<evidence type="ECO:0000256" key="5">
    <source>
        <dbReference type="ARBA" id="ARBA00022912"/>
    </source>
</evidence>
<evidence type="ECO:0000313" key="10">
    <source>
        <dbReference type="Proteomes" id="UP000092445"/>
    </source>
</evidence>
<protein>
    <recommendedName>
        <fullName evidence="7">Low molecular weight phosphotyrosine protein phosphatase</fullName>
        <shortName evidence="7">LMW-PTP</shortName>
        <shortName evidence="7">LMW-PTPase</shortName>
        <ecNumber evidence="7">3.1.3.2</ecNumber>
        <ecNumber evidence="7">3.1.3.48</ecNumber>
    </recommendedName>
    <alternativeName>
        <fullName evidence="7">Low molecular weight cytosolic acid phosphatase</fullName>
    </alternativeName>
</protein>
<evidence type="ECO:0000313" key="9">
    <source>
        <dbReference type="EnsemblMetazoa" id="GPAI036931-PA"/>
    </source>
</evidence>
<comment type="catalytic activity">
    <reaction evidence="7">
        <text>O-phospho-L-tyrosyl-[protein] + H2O = L-tyrosyl-[protein] + phosphate</text>
        <dbReference type="Rhea" id="RHEA:10684"/>
        <dbReference type="Rhea" id="RHEA-COMP:10136"/>
        <dbReference type="Rhea" id="RHEA-COMP:20101"/>
        <dbReference type="ChEBI" id="CHEBI:15377"/>
        <dbReference type="ChEBI" id="CHEBI:43474"/>
        <dbReference type="ChEBI" id="CHEBI:46858"/>
        <dbReference type="ChEBI" id="CHEBI:61978"/>
        <dbReference type="EC" id="3.1.3.48"/>
    </reaction>
</comment>
<dbReference type="InterPro" id="IPR036196">
    <property type="entry name" value="Ptyr_pPase_sf"/>
</dbReference>
<dbReference type="CDD" id="cd16343">
    <property type="entry name" value="LMWPTP"/>
    <property type="match status" value="1"/>
</dbReference>
<name>A0A1B0A7S5_GLOPL</name>
<comment type="catalytic activity">
    <reaction evidence="7">
        <text>a phosphate monoester + H2O = an alcohol + phosphate</text>
        <dbReference type="Rhea" id="RHEA:15017"/>
        <dbReference type="ChEBI" id="CHEBI:15377"/>
        <dbReference type="ChEBI" id="CHEBI:30879"/>
        <dbReference type="ChEBI" id="CHEBI:43474"/>
        <dbReference type="ChEBI" id="CHEBI:67140"/>
        <dbReference type="EC" id="3.1.3.2"/>
    </reaction>
</comment>